<dbReference type="Proteomes" id="UP000229897">
    <property type="component" value="Chromosome"/>
</dbReference>
<dbReference type="RefSeq" id="WP_099873332.1">
    <property type="nucleotide sequence ID" value="NZ_CP024608.1"/>
</dbReference>
<dbReference type="EMBL" id="CP024608">
    <property type="protein sequence ID" value="ATQ73421.1"/>
    <property type="molecule type" value="Genomic_DNA"/>
</dbReference>
<sequence>MPIINVKISAVKSPDMIRQIADLVLDNTIGILRKKRELISIAIDFVDPDCWIVGGKSLSEQRKHSVYVDIKVTDETNTKDEKAAYIAEVFAGFGALLGELHEESYIYVDDVRASAYGYGGRTQEYRYQHPAA</sequence>
<dbReference type="KEGG" id="mass:CR152_02015"/>
<dbReference type="PANTHER" id="PTHR35530:SF1">
    <property type="entry name" value="2-HYDROXYMUCONATE TAUTOMERASE"/>
    <property type="match status" value="1"/>
</dbReference>
<evidence type="ECO:0000313" key="1">
    <source>
        <dbReference type="EMBL" id="ATQ73421.1"/>
    </source>
</evidence>
<dbReference type="AlphaFoldDB" id="A0A2D2DEL2"/>
<dbReference type="PANTHER" id="PTHR35530">
    <property type="entry name" value="TAUTOMERASE-RELATED"/>
    <property type="match status" value="1"/>
</dbReference>
<protein>
    <submittedName>
        <fullName evidence="1">4-oxalocrotonate tautomerase</fullName>
    </submittedName>
</protein>
<proteinExistence type="predicted"/>
<gene>
    <name evidence="1" type="ORF">CR152_02015</name>
</gene>
<dbReference type="Gene3D" id="3.30.429.10">
    <property type="entry name" value="Macrophage Migration Inhibitory Factor"/>
    <property type="match status" value="2"/>
</dbReference>
<evidence type="ECO:0000313" key="2">
    <source>
        <dbReference type="Proteomes" id="UP000229897"/>
    </source>
</evidence>
<dbReference type="SUPFAM" id="SSF55331">
    <property type="entry name" value="Tautomerase/MIF"/>
    <property type="match status" value="1"/>
</dbReference>
<organism evidence="1 2">
    <name type="scientific">Massilia violaceinigra</name>
    <dbReference type="NCBI Taxonomy" id="2045208"/>
    <lineage>
        <taxon>Bacteria</taxon>
        <taxon>Pseudomonadati</taxon>
        <taxon>Pseudomonadota</taxon>
        <taxon>Betaproteobacteria</taxon>
        <taxon>Burkholderiales</taxon>
        <taxon>Oxalobacteraceae</taxon>
        <taxon>Telluria group</taxon>
        <taxon>Massilia</taxon>
    </lineage>
</organism>
<name>A0A2D2DEL2_9BURK</name>
<keyword evidence="2" id="KW-1185">Reference proteome</keyword>
<reference evidence="1" key="1">
    <citation type="submission" date="2017-10" db="EMBL/GenBank/DDBJ databases">
        <title>Massilia psychrophilum sp. nov., a novel purple-pigmented bacterium isolated from Tianshan glacier, Xinjiang Municipality, China.</title>
        <authorList>
            <person name="Wang H."/>
        </authorList>
    </citation>
    <scope>NUCLEOTIDE SEQUENCE [LARGE SCALE GENOMIC DNA]</scope>
    <source>
        <strain evidence="1">B2</strain>
    </source>
</reference>
<accession>A0A2D2DEL2</accession>
<dbReference type="InterPro" id="IPR014347">
    <property type="entry name" value="Tautomerase/MIF_sf"/>
</dbReference>
<dbReference type="OrthoDB" id="8561934at2"/>